<keyword evidence="1" id="KW-0812">Transmembrane</keyword>
<proteinExistence type="predicted"/>
<dbReference type="PANTHER" id="PTHR10587:SF137">
    <property type="entry name" value="4-DEOXY-4-FORMAMIDO-L-ARABINOSE-PHOSPHOUNDECAPRENOL DEFORMYLASE ARND-RELATED"/>
    <property type="match status" value="1"/>
</dbReference>
<accession>A0A252F3R7</accession>
<feature type="transmembrane region" description="Helical" evidence="1">
    <location>
        <begin position="25"/>
        <end position="44"/>
    </location>
</feature>
<dbReference type="Gene3D" id="3.20.20.370">
    <property type="entry name" value="Glycoside hydrolase/deacetylase"/>
    <property type="match status" value="1"/>
</dbReference>
<reference evidence="3 4" key="1">
    <citation type="submission" date="2017-05" db="EMBL/GenBank/DDBJ databases">
        <title>Butyricicoccus porcorum sp. nov. a butyrate-producing bacterium from the swine intestinal tract.</title>
        <authorList>
            <person name="Trachsel J."/>
            <person name="Humphrey S."/>
            <person name="Allen H.K."/>
        </authorList>
    </citation>
    <scope>NUCLEOTIDE SEQUENCE [LARGE SCALE GENOMIC DNA]</scope>
    <source>
        <strain evidence="3">BB10</strain>
    </source>
</reference>
<dbReference type="InterPro" id="IPR011330">
    <property type="entry name" value="Glyco_hydro/deAcase_b/a-brl"/>
</dbReference>
<dbReference type="InterPro" id="IPR002509">
    <property type="entry name" value="NODB_dom"/>
</dbReference>
<dbReference type="Pfam" id="PF01522">
    <property type="entry name" value="Polysacc_deac_1"/>
    <property type="match status" value="1"/>
</dbReference>
<keyword evidence="4" id="KW-1185">Reference proteome</keyword>
<dbReference type="AlphaFoldDB" id="A0A252F3R7"/>
<dbReference type="CDD" id="cd10959">
    <property type="entry name" value="CE4_NodB_like_3"/>
    <property type="match status" value="1"/>
</dbReference>
<evidence type="ECO:0000313" key="4">
    <source>
        <dbReference type="Proteomes" id="UP000194903"/>
    </source>
</evidence>
<evidence type="ECO:0000256" key="1">
    <source>
        <dbReference type="SAM" id="Phobius"/>
    </source>
</evidence>
<gene>
    <name evidence="3" type="ORF">CBW42_06315</name>
</gene>
<dbReference type="PROSITE" id="PS51677">
    <property type="entry name" value="NODB"/>
    <property type="match status" value="1"/>
</dbReference>
<evidence type="ECO:0000259" key="2">
    <source>
        <dbReference type="PROSITE" id="PS51677"/>
    </source>
</evidence>
<dbReference type="Proteomes" id="UP000194903">
    <property type="component" value="Unassembled WGS sequence"/>
</dbReference>
<dbReference type="EMBL" id="NHOC01000005">
    <property type="protein sequence ID" value="OUM20444.1"/>
    <property type="molecule type" value="Genomic_DNA"/>
</dbReference>
<keyword evidence="1" id="KW-1133">Transmembrane helix</keyword>
<evidence type="ECO:0000313" key="3">
    <source>
        <dbReference type="EMBL" id="OUM20444.1"/>
    </source>
</evidence>
<organism evidence="3 4">
    <name type="scientific">Butyricicoccus porcorum</name>
    <dbReference type="NCBI Taxonomy" id="1945634"/>
    <lineage>
        <taxon>Bacteria</taxon>
        <taxon>Bacillati</taxon>
        <taxon>Bacillota</taxon>
        <taxon>Clostridia</taxon>
        <taxon>Eubacteriales</taxon>
        <taxon>Butyricicoccaceae</taxon>
        <taxon>Butyricicoccus</taxon>
    </lineage>
</organism>
<dbReference type="GO" id="GO:0005975">
    <property type="term" value="P:carbohydrate metabolic process"/>
    <property type="evidence" value="ECO:0007669"/>
    <property type="project" value="InterPro"/>
</dbReference>
<comment type="caution">
    <text evidence="3">The sequence shown here is derived from an EMBL/GenBank/DDBJ whole genome shotgun (WGS) entry which is preliminary data.</text>
</comment>
<keyword evidence="1" id="KW-0472">Membrane</keyword>
<name>A0A252F3R7_9FIRM</name>
<dbReference type="GO" id="GO:0016810">
    <property type="term" value="F:hydrolase activity, acting on carbon-nitrogen (but not peptide) bonds"/>
    <property type="evidence" value="ECO:0007669"/>
    <property type="project" value="InterPro"/>
</dbReference>
<sequence>MPMAGCHISRGKFIVTGGNGIMKKYVLGALGTAALCYSIVPTYGGKLLHRLRRPEPDDTLYLTFDDGPDPVYTPQLLDLLSEYGIHASFFVVAQSAQRNPGLIARMKREGHLIGLHSLQHKNGMLQPPISACRDFVHAACIMQQLGAPAFYYRAPWGHWNLACLAELYSYGMKPVLWDVMAQDWRGDTTAKEIAQKLRRRTCGGSILCLHDGRGKNDAPARTIAALHDVLPDWLDAGFRFDTVDHYEH</sequence>
<dbReference type="PANTHER" id="PTHR10587">
    <property type="entry name" value="GLYCOSYL TRANSFERASE-RELATED"/>
    <property type="match status" value="1"/>
</dbReference>
<dbReference type="InterPro" id="IPR050248">
    <property type="entry name" value="Polysacc_deacetylase_ArnD"/>
</dbReference>
<feature type="domain" description="NodB homology" evidence="2">
    <location>
        <begin position="58"/>
        <end position="241"/>
    </location>
</feature>
<dbReference type="SUPFAM" id="SSF88713">
    <property type="entry name" value="Glycoside hydrolase/deacetylase"/>
    <property type="match status" value="1"/>
</dbReference>
<protein>
    <recommendedName>
        <fullName evidence="2">NodB homology domain-containing protein</fullName>
    </recommendedName>
</protein>